<evidence type="ECO:0000256" key="7">
    <source>
        <dbReference type="ARBA" id="ARBA00022519"/>
    </source>
</evidence>
<keyword evidence="10 12" id="KW-0472">Membrane</keyword>
<evidence type="ECO:0000256" key="9">
    <source>
        <dbReference type="ARBA" id="ARBA00022989"/>
    </source>
</evidence>
<dbReference type="GO" id="GO:0015772">
    <property type="term" value="P:oligosaccharide transport"/>
    <property type="evidence" value="ECO:0007669"/>
    <property type="project" value="InterPro"/>
</dbReference>
<evidence type="ECO:0000256" key="6">
    <source>
        <dbReference type="ARBA" id="ARBA00022475"/>
    </source>
</evidence>
<comment type="subunit">
    <text evidence="3">The complex is composed of two ATP-binding proteins (NodI) and two transmembrane proteins (NodJ).</text>
</comment>
<dbReference type="PANTHER" id="PTHR43229:SF2">
    <property type="entry name" value="NODULATION PROTEIN J"/>
    <property type="match status" value="1"/>
</dbReference>
<feature type="transmembrane region" description="Helical" evidence="12">
    <location>
        <begin position="178"/>
        <end position="199"/>
    </location>
</feature>
<dbReference type="PIRSF" id="PIRSF006648">
    <property type="entry name" value="DrrB"/>
    <property type="match status" value="1"/>
</dbReference>
<evidence type="ECO:0000256" key="5">
    <source>
        <dbReference type="ARBA" id="ARBA00022458"/>
    </source>
</evidence>
<dbReference type="NCBIfam" id="TIGR01291">
    <property type="entry name" value="nodJ"/>
    <property type="match status" value="1"/>
</dbReference>
<dbReference type="Pfam" id="PF01061">
    <property type="entry name" value="ABC2_membrane"/>
    <property type="match status" value="1"/>
</dbReference>
<comment type="subcellular location">
    <subcellularLocation>
        <location evidence="1 12">Cell inner membrane</location>
        <topology evidence="1 12">Multi-pass membrane protein</topology>
    </subcellularLocation>
</comment>
<reference evidence="14" key="1">
    <citation type="submission" date="2020-10" db="EMBL/GenBank/DDBJ databases">
        <title>Connecting structure to function with the recovery of over 1000 high-quality activated sludge metagenome-assembled genomes encoding full-length rRNA genes using long-read sequencing.</title>
        <authorList>
            <person name="Singleton C.M."/>
            <person name="Petriglieri F."/>
            <person name="Kristensen J.M."/>
            <person name="Kirkegaard R.H."/>
            <person name="Michaelsen T.Y."/>
            <person name="Andersen M.H."/>
            <person name="Karst S.M."/>
            <person name="Dueholm M.S."/>
            <person name="Nielsen P.H."/>
            <person name="Albertsen M."/>
        </authorList>
    </citation>
    <scope>NUCLEOTIDE SEQUENCE</scope>
    <source>
        <strain evidence="14">EsbW_18-Q3-R4-48_MAXAC.044</strain>
    </source>
</reference>
<feature type="transmembrane region" description="Helical" evidence="12">
    <location>
        <begin position="30"/>
        <end position="53"/>
    </location>
</feature>
<keyword evidence="6 12" id="KW-1003">Cell membrane</keyword>
<evidence type="ECO:0000256" key="10">
    <source>
        <dbReference type="ARBA" id="ARBA00023136"/>
    </source>
</evidence>
<feature type="transmembrane region" description="Helical" evidence="12">
    <location>
        <begin position="118"/>
        <end position="140"/>
    </location>
</feature>
<evidence type="ECO:0000259" key="13">
    <source>
        <dbReference type="PROSITE" id="PS51012"/>
    </source>
</evidence>
<dbReference type="PRINTS" id="PR00164">
    <property type="entry name" value="ABC2TRNSPORT"/>
</dbReference>
<evidence type="ECO:0000256" key="11">
    <source>
        <dbReference type="ARBA" id="ARBA00025119"/>
    </source>
</evidence>
<organism evidence="14 15">
    <name type="scientific">Candidatus Propionivibrio dominans</name>
    <dbReference type="NCBI Taxonomy" id="2954373"/>
    <lineage>
        <taxon>Bacteria</taxon>
        <taxon>Pseudomonadati</taxon>
        <taxon>Pseudomonadota</taxon>
        <taxon>Betaproteobacteria</taxon>
        <taxon>Rhodocyclales</taxon>
        <taxon>Rhodocyclaceae</taxon>
        <taxon>Propionivibrio</taxon>
    </lineage>
</organism>
<keyword evidence="9 12" id="KW-1133">Transmembrane helix</keyword>
<evidence type="ECO:0000256" key="12">
    <source>
        <dbReference type="RuleBase" id="RU361157"/>
    </source>
</evidence>
<comment type="similarity">
    <text evidence="2">Belongs to the ABC-2 integral membrane protein family. Lipooligosaccharide exporter (TC 3.A.1.102) subfamily.</text>
</comment>
<keyword evidence="7" id="KW-0997">Cell inner membrane</keyword>
<dbReference type="AlphaFoldDB" id="A0A9D7FG57"/>
<dbReference type="InterPro" id="IPR051784">
    <property type="entry name" value="Nod_factor_ABC_transporter"/>
</dbReference>
<evidence type="ECO:0000256" key="1">
    <source>
        <dbReference type="ARBA" id="ARBA00004429"/>
    </source>
</evidence>
<evidence type="ECO:0000256" key="2">
    <source>
        <dbReference type="ARBA" id="ARBA00008394"/>
    </source>
</evidence>
<dbReference type="PROSITE" id="PS51012">
    <property type="entry name" value="ABC_TM2"/>
    <property type="match status" value="1"/>
</dbReference>
<feature type="transmembrane region" description="Helical" evidence="12">
    <location>
        <begin position="146"/>
        <end position="171"/>
    </location>
</feature>
<protein>
    <recommendedName>
        <fullName evidence="12">Transport permease protein</fullName>
    </recommendedName>
</protein>
<dbReference type="InterPro" id="IPR000412">
    <property type="entry name" value="ABC_2_transport"/>
</dbReference>
<feature type="domain" description="ABC transmembrane type-2" evidence="13">
    <location>
        <begin position="33"/>
        <end position="259"/>
    </location>
</feature>
<evidence type="ECO:0000256" key="3">
    <source>
        <dbReference type="ARBA" id="ARBA00011350"/>
    </source>
</evidence>
<evidence type="ECO:0000313" key="15">
    <source>
        <dbReference type="Proteomes" id="UP000886602"/>
    </source>
</evidence>
<feature type="transmembrane region" description="Helical" evidence="12">
    <location>
        <begin position="234"/>
        <end position="255"/>
    </location>
</feature>
<keyword evidence="4 12" id="KW-0813">Transport</keyword>
<sequence>MNTSGIYSLPRPGLRWLPVWRRNFLVWRKLAIPSVLGNLADPLIYMLGLGYGLGGLLPQISGVSYVSFLAAGTVVASTMNAATFEALYSAFSRMHVQKTWDAILNTPLSLDHVLTAELVWAASKSLLSGLAILLVIAALGLTTSPLALWVIPVIFLTGLAFAAMGLIVCALAPSYDFFMYYFTLFITPMLLVSGVFFPADQLPAAVHALAAWLPLSHAVQLARPLLLGEVPANAIGHVAALLVIAIIAFYIATVLTRRRLLK</sequence>
<name>A0A9D7FG57_9RHOO</name>
<dbReference type="GO" id="GO:0043190">
    <property type="term" value="C:ATP-binding cassette (ABC) transporter complex"/>
    <property type="evidence" value="ECO:0007669"/>
    <property type="project" value="InterPro"/>
</dbReference>
<dbReference type="Proteomes" id="UP000886602">
    <property type="component" value="Unassembled WGS sequence"/>
</dbReference>
<gene>
    <name evidence="14" type="ORF">IPJ48_14475</name>
</gene>
<comment type="function">
    <text evidence="11">Part of the ABC transporter complex NodIJ involved in the export of the nodulation factors (Nod factors), the bacterial signal molecules that induce symbiosis and subsequent nodulation induction. Nod factors are LCO (lipo-chitin oligosaccharide), a modified beta-1,4-linked N-acetylglucosamine oligosaccharide. This subunit encodes the transporter.</text>
</comment>
<proteinExistence type="inferred from homology"/>
<keyword evidence="5" id="KW-0536">Nodulation</keyword>
<dbReference type="GO" id="GO:0140359">
    <property type="term" value="F:ABC-type transporter activity"/>
    <property type="evidence" value="ECO:0007669"/>
    <property type="project" value="InterPro"/>
</dbReference>
<evidence type="ECO:0000256" key="8">
    <source>
        <dbReference type="ARBA" id="ARBA00022692"/>
    </source>
</evidence>
<dbReference type="PANTHER" id="PTHR43229">
    <property type="entry name" value="NODULATION PROTEIN J"/>
    <property type="match status" value="1"/>
</dbReference>
<comment type="caution">
    <text evidence="14">The sequence shown here is derived from an EMBL/GenBank/DDBJ whole genome shotgun (WGS) entry which is preliminary data.</text>
</comment>
<dbReference type="InterPro" id="IPR013525">
    <property type="entry name" value="ABC2_TM"/>
</dbReference>
<accession>A0A9D7FG57</accession>
<evidence type="ECO:0000313" key="14">
    <source>
        <dbReference type="EMBL" id="MBK7424176.1"/>
    </source>
</evidence>
<dbReference type="InterPro" id="IPR047817">
    <property type="entry name" value="ABC2_TM_bact-type"/>
</dbReference>
<dbReference type="EMBL" id="JADJNC010000025">
    <property type="protein sequence ID" value="MBK7424176.1"/>
    <property type="molecule type" value="Genomic_DNA"/>
</dbReference>
<evidence type="ECO:0000256" key="4">
    <source>
        <dbReference type="ARBA" id="ARBA00022448"/>
    </source>
</evidence>
<feature type="transmembrane region" description="Helical" evidence="12">
    <location>
        <begin position="65"/>
        <end position="88"/>
    </location>
</feature>
<dbReference type="InterPro" id="IPR005981">
    <property type="entry name" value="ABC_transptNodJ"/>
</dbReference>
<keyword evidence="8 12" id="KW-0812">Transmembrane</keyword>